<feature type="coiled-coil region" evidence="1">
    <location>
        <begin position="319"/>
        <end position="346"/>
    </location>
</feature>
<proteinExistence type="predicted"/>
<sequence length="671" mass="75336">MSRQPSGIPDLSRQPLAVDYIDNYAPQLHPAFAVRQSKYDPAVGRYVLSPPLTATGGVTMQKPATQGVPPTPAGGAKAAEATKGDEAESMLFWNDVFPEAMKRLQDSGVEPEGRKAAGCSIRELADWDQVYQVLERCHLDYIDDKSWAKKIKNGWRSFADNGAVPLQNASQLLIPDVEYVSPVKATIDILLDAINRAAETRQQVLENVTELEKKFSTAEQFLKVFPSDDDVLEAAISLVTSVLTAVEKMVGFFVKSRARKAISALFKGEDYESGVIGSLEDITNASNELHREATKAGWSESARNWKKAEERHAEIVEAFRQAREDVRGAREDVQGARKDFREARDNIMDHQVSVKNELKNELKNEMLSLIGGLEHNMKLREHNMNLRVEQAIEKGIELGRYMRSTTPQSEPEWRLTADDIWELFGVFSVEDDDTKFILERQERLPQPERATSEGVVLHSQFRAWMVAPISGKLLVEADFTIHHEISALSVVCSTLLQAFRANPRFISLAFFCGLHTDPFDHDSGPRAMLMSLIAQLVIQFPFDLGASYSQIDLSWLDWGEDPQIEDLCELFFWLIDQLPGTATVMCIIDGIHVYERKGYIEELVEALGCLLDMTLDGFVAATVKILVVSPRRTAEVREEFDEDSVLRLLTGDSLGGDVNQRMLLHRVKQRV</sequence>
<dbReference type="EMBL" id="KL648699">
    <property type="protein sequence ID" value="KEY65532.1"/>
    <property type="molecule type" value="Genomic_DNA"/>
</dbReference>
<evidence type="ECO:0000256" key="1">
    <source>
        <dbReference type="SAM" id="Coils"/>
    </source>
</evidence>
<dbReference type="PANTHER" id="PTHR40619">
    <property type="entry name" value="FUNGAL STAND N-TERMINAL GOODBYE DOMAIN-CONTAINING PROTEIN"/>
    <property type="match status" value="1"/>
</dbReference>
<accession>A0A084AJQ3</accession>
<keyword evidence="4" id="KW-1185">Reference proteome</keyword>
<dbReference type="OrthoDB" id="5419927at2759"/>
<dbReference type="Proteomes" id="UP000028045">
    <property type="component" value="Unassembled WGS sequence"/>
</dbReference>
<evidence type="ECO:0000313" key="3">
    <source>
        <dbReference type="EMBL" id="KEY65532.1"/>
    </source>
</evidence>
<gene>
    <name evidence="3" type="ORF">S7711_09925</name>
</gene>
<feature type="region of interest" description="Disordered" evidence="2">
    <location>
        <begin position="57"/>
        <end position="78"/>
    </location>
</feature>
<name>A0A084AJQ3_STACB</name>
<keyword evidence="1" id="KW-0175">Coiled coil</keyword>
<dbReference type="HOGENOM" id="CLU_016969_0_0_1"/>
<evidence type="ECO:0000313" key="4">
    <source>
        <dbReference type="Proteomes" id="UP000028045"/>
    </source>
</evidence>
<dbReference type="AlphaFoldDB" id="A0A084AJQ3"/>
<reference evidence="3 4" key="1">
    <citation type="journal article" date="2014" name="BMC Genomics">
        <title>Comparative genome sequencing reveals chemotype-specific gene clusters in the toxigenic black mold Stachybotrys.</title>
        <authorList>
            <person name="Semeiks J."/>
            <person name="Borek D."/>
            <person name="Otwinowski Z."/>
            <person name="Grishin N.V."/>
        </authorList>
    </citation>
    <scope>NUCLEOTIDE SEQUENCE [LARGE SCALE GENOMIC DNA]</scope>
    <source>
        <strain evidence="4">CBS 109288 / IBT 7711</strain>
    </source>
</reference>
<protein>
    <submittedName>
        <fullName evidence="3">Uncharacterized protein</fullName>
    </submittedName>
</protein>
<organism evidence="3 4">
    <name type="scientific">Stachybotrys chartarum (strain CBS 109288 / IBT 7711)</name>
    <name type="common">Toxic black mold</name>
    <name type="synonym">Stilbospora chartarum</name>
    <dbReference type="NCBI Taxonomy" id="1280523"/>
    <lineage>
        <taxon>Eukaryota</taxon>
        <taxon>Fungi</taxon>
        <taxon>Dikarya</taxon>
        <taxon>Ascomycota</taxon>
        <taxon>Pezizomycotina</taxon>
        <taxon>Sordariomycetes</taxon>
        <taxon>Hypocreomycetidae</taxon>
        <taxon>Hypocreales</taxon>
        <taxon>Stachybotryaceae</taxon>
        <taxon>Stachybotrys</taxon>
    </lineage>
</organism>
<dbReference type="PANTHER" id="PTHR40619:SF3">
    <property type="entry name" value="FUNGAL STAND N-TERMINAL GOODBYE DOMAIN-CONTAINING PROTEIN"/>
    <property type="match status" value="1"/>
</dbReference>
<evidence type="ECO:0000256" key="2">
    <source>
        <dbReference type="SAM" id="MobiDB-lite"/>
    </source>
</evidence>